<name>A0A931FJ72_9BACT</name>
<dbReference type="PROSITE" id="PS51257">
    <property type="entry name" value="PROKAR_LIPOPROTEIN"/>
    <property type="match status" value="1"/>
</dbReference>
<accession>A0A931FJ72</accession>
<comment type="caution">
    <text evidence="2">The sequence shown here is derived from an EMBL/GenBank/DDBJ whole genome shotgun (WGS) entry which is preliminary data.</text>
</comment>
<evidence type="ECO:0000313" key="2">
    <source>
        <dbReference type="EMBL" id="MBF9141568.1"/>
    </source>
</evidence>
<evidence type="ECO:0000313" key="3">
    <source>
        <dbReference type="Proteomes" id="UP000645610"/>
    </source>
</evidence>
<dbReference type="Proteomes" id="UP000645610">
    <property type="component" value="Unassembled WGS sequence"/>
</dbReference>
<dbReference type="RefSeq" id="WP_196285921.1">
    <property type="nucleotide sequence ID" value="NZ_JADQDP010000002.1"/>
</dbReference>
<feature type="chain" id="PRO_5037829007" evidence="1">
    <location>
        <begin position="22"/>
        <end position="147"/>
    </location>
</feature>
<dbReference type="AlphaFoldDB" id="A0A931FJ72"/>
<gene>
    <name evidence="2" type="ORF">I2I01_07975</name>
</gene>
<reference evidence="2 3" key="1">
    <citation type="submission" date="2020-11" db="EMBL/GenBank/DDBJ databases">
        <authorList>
            <person name="Kim M.K."/>
        </authorList>
    </citation>
    <scope>NUCLEOTIDE SEQUENCE [LARGE SCALE GENOMIC DNA]</scope>
    <source>
        <strain evidence="2 3">BT439</strain>
    </source>
</reference>
<protein>
    <submittedName>
        <fullName evidence="2">Uncharacterized protein</fullName>
    </submittedName>
</protein>
<keyword evidence="1" id="KW-0732">Signal</keyword>
<sequence>MKTFLCLLAAASLGGCQQQMVAPVPAATTAAPLASVQGRIVAVEPTKLIASFNVSPVRWRWRVELAPPLTLPGNPNSHTTAFSEVKTFSFAVADTAAFRPGTRISFTYQVLPWSPPQWYSIPEAISAAPRPPHYDLPEVTLANVQAL</sequence>
<organism evidence="2 3">
    <name type="scientific">Hymenobacter properus</name>
    <dbReference type="NCBI Taxonomy" id="2791026"/>
    <lineage>
        <taxon>Bacteria</taxon>
        <taxon>Pseudomonadati</taxon>
        <taxon>Bacteroidota</taxon>
        <taxon>Cytophagia</taxon>
        <taxon>Cytophagales</taxon>
        <taxon>Hymenobacteraceae</taxon>
        <taxon>Hymenobacter</taxon>
    </lineage>
</organism>
<feature type="signal peptide" evidence="1">
    <location>
        <begin position="1"/>
        <end position="21"/>
    </location>
</feature>
<dbReference type="EMBL" id="JADQDP010000002">
    <property type="protein sequence ID" value="MBF9141568.1"/>
    <property type="molecule type" value="Genomic_DNA"/>
</dbReference>
<evidence type="ECO:0000256" key="1">
    <source>
        <dbReference type="SAM" id="SignalP"/>
    </source>
</evidence>
<proteinExistence type="predicted"/>
<keyword evidence="3" id="KW-1185">Reference proteome</keyword>